<proteinExistence type="predicted"/>
<dbReference type="InParanoid" id="A0A5J5EDC6"/>
<name>A0A5J5EDC6_9PEZI</name>
<evidence type="ECO:0000313" key="2">
    <source>
        <dbReference type="Proteomes" id="UP000326924"/>
    </source>
</evidence>
<accession>A0A5J5EDC6</accession>
<comment type="caution">
    <text evidence="1">The sequence shown here is derived from an EMBL/GenBank/DDBJ whole genome shotgun (WGS) entry which is preliminary data.</text>
</comment>
<dbReference type="EMBL" id="VXIS01000423">
    <property type="protein sequence ID" value="KAA8893592.1"/>
    <property type="molecule type" value="Genomic_DNA"/>
</dbReference>
<dbReference type="Proteomes" id="UP000326924">
    <property type="component" value="Unassembled WGS sequence"/>
</dbReference>
<keyword evidence="2" id="KW-1185">Reference proteome</keyword>
<reference evidence="1 2" key="1">
    <citation type="submission" date="2019-09" db="EMBL/GenBank/DDBJ databases">
        <title>Draft genome of the ectomycorrhizal ascomycete Sphaerosporella brunnea.</title>
        <authorList>
            <consortium name="DOE Joint Genome Institute"/>
            <person name="Benucci G.M."/>
            <person name="Marozzi G."/>
            <person name="Antonielli L."/>
            <person name="Sanchez S."/>
            <person name="Marco P."/>
            <person name="Wang X."/>
            <person name="Falini L.B."/>
            <person name="Barry K."/>
            <person name="Haridas S."/>
            <person name="Lipzen A."/>
            <person name="Labutti K."/>
            <person name="Grigoriev I.V."/>
            <person name="Murat C."/>
            <person name="Martin F."/>
            <person name="Albertini E."/>
            <person name="Donnini D."/>
            <person name="Bonito G."/>
        </authorList>
    </citation>
    <scope>NUCLEOTIDE SEQUENCE [LARGE SCALE GENOMIC DNA]</scope>
    <source>
        <strain evidence="1 2">Sb_GMNB300</strain>
    </source>
</reference>
<sequence>MASSCWRAGLGAFQSMRLRCEYGWGHLKTEGRAFGKVHCQALSLTRKFQILPGCRECGSLILDRWQSYAVFRHLLEGAAWAGFLVSPHSPTAAAWLAGWPLGTPVIWSKKVICMCYLLSKMNVRNYTATRCSQPYVGHSCCHTPGNHHRYLANASCMICASRRLGLRQGSPAGTPWRPWPSAEMLMLFHHANLCSFRNAIFTERLGLRDHRVSLGIYPHSRDLTLWTKVWPWI</sequence>
<gene>
    <name evidence="1" type="ORF">FN846DRAFT_513744</name>
</gene>
<evidence type="ECO:0000313" key="1">
    <source>
        <dbReference type="EMBL" id="KAA8893592.1"/>
    </source>
</evidence>
<dbReference type="AlphaFoldDB" id="A0A5J5EDC6"/>
<protein>
    <submittedName>
        <fullName evidence="1">Uncharacterized protein</fullName>
    </submittedName>
</protein>
<organism evidence="1 2">
    <name type="scientific">Sphaerosporella brunnea</name>
    <dbReference type="NCBI Taxonomy" id="1250544"/>
    <lineage>
        <taxon>Eukaryota</taxon>
        <taxon>Fungi</taxon>
        <taxon>Dikarya</taxon>
        <taxon>Ascomycota</taxon>
        <taxon>Pezizomycotina</taxon>
        <taxon>Pezizomycetes</taxon>
        <taxon>Pezizales</taxon>
        <taxon>Pyronemataceae</taxon>
        <taxon>Sphaerosporella</taxon>
    </lineage>
</organism>